<sequence>MHPHEHRRGRHGETMVAGRADDGLSKYESQALSLPASRRGQGCFPYRKYGGFWYPEHLMAATLAMRDTFAARPSDVILATMPKSGSTWLKALVYAVVRRGRHLVPAAGPGRARGVHGDHPHELVPAAGPGRARGVHGDHPHELVPAAGPGRARGVHGDHPLLASSPHELVPFLHDLYNGGPLLRLEDEEGTPSPRVLAVHAAFTALPASVPESGCRVVYLCRDPKDAFVSLRHYLDDIKPKGSAMTPLAEAFDLFCDGVSPFGPVWDHMAGYWKESVARPEEVMFLRYEDLKEDAVGSVRRLAEFLGCPFTGEEVAGGVPEAVVALCSMDRMRSVQANRDGLHGTESWSFKNSAFFRKGEVGDWKAHLTPEMAQRLDAIVEDKLRGSGLSLLTVTRNGI</sequence>
<dbReference type="EC" id="2.8.2.-" evidence="3"/>
<dbReference type="Proteomes" id="UP001497457">
    <property type="component" value="Unassembled WGS sequence"/>
</dbReference>
<dbReference type="Gene3D" id="3.40.50.300">
    <property type="entry name" value="P-loop containing nucleotide triphosphate hydrolases"/>
    <property type="match status" value="1"/>
</dbReference>
<accession>A0ABC9HEN2</accession>
<name>A0ABC9HEN2_9POAL</name>
<dbReference type="AlphaFoldDB" id="A0ABC9HEN2"/>
<evidence type="ECO:0000313" key="6">
    <source>
        <dbReference type="EMBL" id="CAM0152853.1"/>
    </source>
</evidence>
<dbReference type="EMBL" id="CAXIPR030006663">
    <property type="protein sequence ID" value="CAM0152853.1"/>
    <property type="molecule type" value="Genomic_DNA"/>
</dbReference>
<evidence type="ECO:0000256" key="1">
    <source>
        <dbReference type="ARBA" id="ARBA00005771"/>
    </source>
</evidence>
<dbReference type="InterPro" id="IPR027417">
    <property type="entry name" value="P-loop_NTPase"/>
</dbReference>
<comment type="similarity">
    <text evidence="1 3">Belongs to the sulfotransferase 1 family.</text>
</comment>
<keyword evidence="7" id="KW-1185">Reference proteome</keyword>
<proteinExistence type="inferred from homology"/>
<evidence type="ECO:0000256" key="2">
    <source>
        <dbReference type="ARBA" id="ARBA00022679"/>
    </source>
</evidence>
<gene>
    <name evidence="6" type="ORF">URODEC1_LOCUS125642</name>
</gene>
<evidence type="ECO:0000313" key="7">
    <source>
        <dbReference type="Proteomes" id="UP001497457"/>
    </source>
</evidence>
<dbReference type="GO" id="GO:0016740">
    <property type="term" value="F:transferase activity"/>
    <property type="evidence" value="ECO:0007669"/>
    <property type="project" value="UniProtKB-KW"/>
</dbReference>
<dbReference type="SUPFAM" id="SSF52540">
    <property type="entry name" value="P-loop containing nucleoside triphosphate hydrolases"/>
    <property type="match status" value="1"/>
</dbReference>
<feature type="domain" description="Sulfotransferase" evidence="5">
    <location>
        <begin position="73"/>
        <end position="388"/>
    </location>
</feature>
<feature type="compositionally biased region" description="Basic residues" evidence="4">
    <location>
        <begin position="1"/>
        <end position="10"/>
    </location>
</feature>
<dbReference type="Pfam" id="PF00685">
    <property type="entry name" value="Sulfotransfer_1"/>
    <property type="match status" value="1"/>
</dbReference>
<organism evidence="6 7">
    <name type="scientific">Urochloa decumbens</name>
    <dbReference type="NCBI Taxonomy" id="240449"/>
    <lineage>
        <taxon>Eukaryota</taxon>
        <taxon>Viridiplantae</taxon>
        <taxon>Streptophyta</taxon>
        <taxon>Embryophyta</taxon>
        <taxon>Tracheophyta</taxon>
        <taxon>Spermatophyta</taxon>
        <taxon>Magnoliopsida</taxon>
        <taxon>Liliopsida</taxon>
        <taxon>Poales</taxon>
        <taxon>Poaceae</taxon>
        <taxon>PACMAD clade</taxon>
        <taxon>Panicoideae</taxon>
        <taxon>Panicodae</taxon>
        <taxon>Paniceae</taxon>
        <taxon>Melinidinae</taxon>
        <taxon>Urochloa</taxon>
    </lineage>
</organism>
<dbReference type="PANTHER" id="PTHR11783">
    <property type="entry name" value="SULFOTRANSFERASE SULT"/>
    <property type="match status" value="1"/>
</dbReference>
<dbReference type="InterPro" id="IPR000863">
    <property type="entry name" value="Sulfotransferase_dom"/>
</dbReference>
<protein>
    <recommendedName>
        <fullName evidence="3">Sulfotransferase</fullName>
        <ecNumber evidence="3">2.8.2.-</ecNumber>
    </recommendedName>
</protein>
<evidence type="ECO:0000259" key="5">
    <source>
        <dbReference type="Pfam" id="PF00685"/>
    </source>
</evidence>
<comment type="caution">
    <text evidence="6">The sequence shown here is derived from an EMBL/GenBank/DDBJ whole genome shotgun (WGS) entry which is preliminary data.</text>
</comment>
<keyword evidence="2 3" id="KW-0808">Transferase</keyword>
<evidence type="ECO:0000256" key="3">
    <source>
        <dbReference type="RuleBase" id="RU361155"/>
    </source>
</evidence>
<evidence type="ECO:0000256" key="4">
    <source>
        <dbReference type="SAM" id="MobiDB-lite"/>
    </source>
</evidence>
<feature type="region of interest" description="Disordered" evidence="4">
    <location>
        <begin position="1"/>
        <end position="20"/>
    </location>
</feature>
<reference evidence="6 7" key="1">
    <citation type="submission" date="2024-10" db="EMBL/GenBank/DDBJ databases">
        <authorList>
            <person name="Ryan C."/>
        </authorList>
    </citation>
    <scope>NUCLEOTIDE SEQUENCE [LARGE SCALE GENOMIC DNA]</scope>
</reference>